<organism evidence="1 2">
    <name type="scientific">Caulobacter phage CcrSC</name>
    <dbReference type="NCBI Taxonomy" id="2283272"/>
    <lineage>
        <taxon>Viruses</taxon>
        <taxon>Duplodnaviria</taxon>
        <taxon>Heunggongvirae</taxon>
        <taxon>Uroviricota</taxon>
        <taxon>Caudoviricetes</taxon>
        <taxon>Jeanschmidtviridae</taxon>
        <taxon>Bertelyvirus</taxon>
        <taxon>Bertelyvirus SC</taxon>
    </lineage>
</organism>
<reference evidence="1" key="2">
    <citation type="submission" date="2021-07" db="EMBL/GenBank/DDBJ databases">
        <title>Giant CbK-like Caulobacter bacteriophages have genetically divergent genomes.</title>
        <authorList>
            <person name="Wilson K."/>
            <person name="Ely B."/>
        </authorList>
    </citation>
    <scope>NUCLEOTIDE SEQUENCE</scope>
</reference>
<evidence type="ECO:0000313" key="2">
    <source>
        <dbReference type="Proteomes" id="UP000259683"/>
    </source>
</evidence>
<dbReference type="Proteomes" id="UP000259683">
    <property type="component" value="Segment"/>
</dbReference>
<name>A0A385EDF5_9CAUD</name>
<evidence type="ECO:0000313" key="1">
    <source>
        <dbReference type="EMBL" id="AXQ69690.1"/>
    </source>
</evidence>
<sequence>MIESPYEDRVKEVLSANTAWELAELFMVISEENAKLRSEWRALIAENQATLADSAQAIKVLVDERDEARAAQALAEEKYAKLAEVAGGQNLDEQIRRAKFQREMDGLRKALGEARAWALKERLIEPDESALDIIARLGTDAFVHYGTKP</sequence>
<proteinExistence type="predicted"/>
<dbReference type="EMBL" id="MH588547">
    <property type="protein sequence ID" value="AXQ69690.1"/>
    <property type="molecule type" value="Genomic_DNA"/>
</dbReference>
<reference evidence="1" key="1">
    <citation type="submission" date="2018-07" db="EMBL/GenBank/DDBJ databases">
        <authorList>
            <person name="Wilson K.M."/>
            <person name="Ely B."/>
        </authorList>
    </citation>
    <scope>NUCLEOTIDE SEQUENCE</scope>
</reference>
<keyword evidence="2" id="KW-1185">Reference proteome</keyword>
<gene>
    <name evidence="1" type="ORF">CcrSC_gp108</name>
</gene>
<protein>
    <submittedName>
        <fullName evidence="1">Uncharacterized protein</fullName>
    </submittedName>
</protein>
<accession>A0A385EDF5</accession>